<organism evidence="1 2">
    <name type="scientific">Phytophthora lilii</name>
    <dbReference type="NCBI Taxonomy" id="2077276"/>
    <lineage>
        <taxon>Eukaryota</taxon>
        <taxon>Sar</taxon>
        <taxon>Stramenopiles</taxon>
        <taxon>Oomycota</taxon>
        <taxon>Peronosporomycetes</taxon>
        <taxon>Peronosporales</taxon>
        <taxon>Peronosporaceae</taxon>
        <taxon>Phytophthora</taxon>
    </lineage>
</organism>
<dbReference type="OrthoDB" id="125057at2759"/>
<dbReference type="PANTHER" id="PTHR40866">
    <property type="entry name" value="BED-TYPE DOMAIN-CONTAINING PROTEIN"/>
    <property type="match status" value="1"/>
</dbReference>
<protein>
    <submittedName>
        <fullName evidence="1">Unnamed protein product</fullName>
    </submittedName>
</protein>
<reference evidence="1" key="1">
    <citation type="submission" date="2023-04" db="EMBL/GenBank/DDBJ databases">
        <title>Phytophthora lilii NBRC 32176.</title>
        <authorList>
            <person name="Ichikawa N."/>
            <person name="Sato H."/>
            <person name="Tonouchi N."/>
        </authorList>
    </citation>
    <scope>NUCLEOTIDE SEQUENCE</scope>
    <source>
        <strain evidence="1">NBRC 32176</strain>
    </source>
</reference>
<evidence type="ECO:0000313" key="1">
    <source>
        <dbReference type="EMBL" id="GMF18015.1"/>
    </source>
</evidence>
<sequence>MFANLVASTQEPQPFSPRQIAAFFFKPVLDEEGDIAGYHACKACGKRRKHATGNGYTNLVTHVRTSHPRLESEIRDATAAATGTLVPWVSQNTNLTPVSVGTLVSNMEDVTKAVERSIGKEIPDEFGLMLDGWSHGAEHFLAVYACYDGPNGPCHPLLSVAPIMEEPDDQLSADGHLLAIERFLPYFGITIEECKFLVGDNCSVNKRLADIMGVLLVGCASHRLNLAVRDYLAPHEPALEEVQQLMRKLRTLKQAAKRRYRGLYFGDMLSNSFC</sequence>
<proteinExistence type="predicted"/>
<evidence type="ECO:0000313" key="2">
    <source>
        <dbReference type="Proteomes" id="UP001165083"/>
    </source>
</evidence>
<dbReference type="Proteomes" id="UP001165083">
    <property type="component" value="Unassembled WGS sequence"/>
</dbReference>
<dbReference type="AlphaFoldDB" id="A0A9W6TQF6"/>
<comment type="caution">
    <text evidence="1">The sequence shown here is derived from an EMBL/GenBank/DDBJ whole genome shotgun (WGS) entry which is preliminary data.</text>
</comment>
<dbReference type="EMBL" id="BSXW01000302">
    <property type="protein sequence ID" value="GMF18015.1"/>
    <property type="molecule type" value="Genomic_DNA"/>
</dbReference>
<accession>A0A9W6TQF6</accession>
<dbReference type="InterPro" id="IPR012337">
    <property type="entry name" value="RNaseH-like_sf"/>
</dbReference>
<dbReference type="PANTHER" id="PTHR40866:SF1">
    <property type="entry name" value="BED-TYPE DOMAIN-CONTAINING PROTEIN"/>
    <property type="match status" value="1"/>
</dbReference>
<gene>
    <name evidence="1" type="ORF">Plil01_000667900</name>
</gene>
<keyword evidence="2" id="KW-1185">Reference proteome</keyword>
<dbReference type="SUPFAM" id="SSF53098">
    <property type="entry name" value="Ribonuclease H-like"/>
    <property type="match status" value="1"/>
</dbReference>
<name>A0A9W6TQF6_9STRA</name>